<evidence type="ECO:0000313" key="12">
    <source>
        <dbReference type="Proteomes" id="UP000034190"/>
    </source>
</evidence>
<comment type="subcellular location">
    <subcellularLocation>
        <location evidence="1">Cell inner membrane</location>
        <topology evidence="1">Multi-pass membrane protein</topology>
    </subcellularLocation>
</comment>
<dbReference type="Proteomes" id="UP000034190">
    <property type="component" value="Unassembled WGS sequence"/>
</dbReference>
<dbReference type="InterPro" id="IPR042094">
    <property type="entry name" value="T2SS_GspF_sf"/>
</dbReference>
<dbReference type="PANTHER" id="PTHR30012:SF0">
    <property type="entry name" value="TYPE II SECRETION SYSTEM PROTEIN F-RELATED"/>
    <property type="match status" value="1"/>
</dbReference>
<evidence type="ECO:0000256" key="5">
    <source>
        <dbReference type="ARBA" id="ARBA00022692"/>
    </source>
</evidence>
<keyword evidence="3" id="KW-1003">Cell membrane</keyword>
<dbReference type="InterPro" id="IPR003004">
    <property type="entry name" value="GspF/PilC"/>
</dbReference>
<feature type="transmembrane region" description="Helical" evidence="9">
    <location>
        <begin position="141"/>
        <end position="163"/>
    </location>
</feature>
<name>A0A0G0XUJ2_9BACT</name>
<evidence type="ECO:0000256" key="1">
    <source>
        <dbReference type="ARBA" id="ARBA00004429"/>
    </source>
</evidence>
<comment type="caution">
    <text evidence="11">The sequence shown here is derived from an EMBL/GenBank/DDBJ whole genome shotgun (WGS) entry which is preliminary data.</text>
</comment>
<sequence length="375" mass="40931">MPPHTISTPDKSASPATPPAVRKPSFISRFQRVSPVEKILFTQHLGLMLKGGISVSRALGILADQTKKIRFQMVLRDLQKIVEQGTPLSDGMNHYPHIFGSIFVSMIRAGESSGMLEETLKILTLQSKKEHQLLSKVKGALTYPVIVLFMMIMIGIGMIVFIIPKITAVFEEVNATLPLPTRILIGISKLIVNNGILSAVTAIAACIAFGIILKQPWGKKFFDALSLRLPIAGSIVKKINIARFARNFSSLMQANLPITQALQLTGDTLKNTLYKNAITSFESSITKGTPLAEAMKQFPSVFPATITEITHVGEETGKLDTTLAELADFYEEDIEQIMHNLPSILEPAMMLLLGISVGGMAVAIIMPMYSLSSQL</sequence>
<dbReference type="Pfam" id="PF00482">
    <property type="entry name" value="T2SSF"/>
    <property type="match status" value="2"/>
</dbReference>
<keyword evidence="5 9" id="KW-0812">Transmembrane</keyword>
<dbReference type="PRINTS" id="PR00812">
    <property type="entry name" value="BCTERIALGSPF"/>
</dbReference>
<dbReference type="GO" id="GO:0005886">
    <property type="term" value="C:plasma membrane"/>
    <property type="evidence" value="ECO:0007669"/>
    <property type="project" value="UniProtKB-SubCell"/>
</dbReference>
<dbReference type="AlphaFoldDB" id="A0A0G0XUJ2"/>
<dbReference type="InterPro" id="IPR018076">
    <property type="entry name" value="T2SS_GspF_dom"/>
</dbReference>
<evidence type="ECO:0000313" key="11">
    <source>
        <dbReference type="EMBL" id="KKR91582.1"/>
    </source>
</evidence>
<keyword evidence="4" id="KW-0997">Cell inner membrane</keyword>
<evidence type="ECO:0000256" key="7">
    <source>
        <dbReference type="ARBA" id="ARBA00023136"/>
    </source>
</evidence>
<feature type="domain" description="Type II secretion system protein GspF" evidence="10">
    <location>
        <begin position="244"/>
        <end position="367"/>
    </location>
</feature>
<evidence type="ECO:0000256" key="9">
    <source>
        <dbReference type="SAM" id="Phobius"/>
    </source>
</evidence>
<reference evidence="11 12" key="1">
    <citation type="journal article" date="2015" name="Nature">
        <title>rRNA introns, odd ribosomes, and small enigmatic genomes across a large radiation of phyla.</title>
        <authorList>
            <person name="Brown C.T."/>
            <person name="Hug L.A."/>
            <person name="Thomas B.C."/>
            <person name="Sharon I."/>
            <person name="Castelle C.J."/>
            <person name="Singh A."/>
            <person name="Wilkins M.J."/>
            <person name="Williams K.H."/>
            <person name="Banfield J.F."/>
        </authorList>
    </citation>
    <scope>NUCLEOTIDE SEQUENCE [LARGE SCALE GENOMIC DNA]</scope>
</reference>
<dbReference type="FunFam" id="1.20.81.30:FF:000001">
    <property type="entry name" value="Type II secretion system protein F"/>
    <property type="match status" value="1"/>
</dbReference>
<evidence type="ECO:0000256" key="8">
    <source>
        <dbReference type="SAM" id="MobiDB-lite"/>
    </source>
</evidence>
<comment type="similarity">
    <text evidence="2">Belongs to the GSP F family.</text>
</comment>
<dbReference type="EMBL" id="LCAP01000004">
    <property type="protein sequence ID" value="KKR91582.1"/>
    <property type="molecule type" value="Genomic_DNA"/>
</dbReference>
<feature type="transmembrane region" description="Helical" evidence="9">
    <location>
        <begin position="183"/>
        <end position="213"/>
    </location>
</feature>
<accession>A0A0G0XUJ2</accession>
<evidence type="ECO:0000256" key="4">
    <source>
        <dbReference type="ARBA" id="ARBA00022519"/>
    </source>
</evidence>
<gene>
    <name evidence="11" type="ORF">UU43_C0004G0030</name>
</gene>
<evidence type="ECO:0000256" key="2">
    <source>
        <dbReference type="ARBA" id="ARBA00005745"/>
    </source>
</evidence>
<dbReference type="Gene3D" id="1.20.81.30">
    <property type="entry name" value="Type II secretion system (T2SS), domain F"/>
    <property type="match status" value="2"/>
</dbReference>
<evidence type="ECO:0000256" key="6">
    <source>
        <dbReference type="ARBA" id="ARBA00022989"/>
    </source>
</evidence>
<keyword evidence="6 9" id="KW-1133">Transmembrane helix</keyword>
<keyword evidence="7 9" id="KW-0472">Membrane</keyword>
<proteinExistence type="inferred from homology"/>
<evidence type="ECO:0000256" key="3">
    <source>
        <dbReference type="ARBA" id="ARBA00022475"/>
    </source>
</evidence>
<protein>
    <submittedName>
        <fullName evidence="11">FimO</fullName>
    </submittedName>
</protein>
<feature type="domain" description="Type II secretion system protein GspF" evidence="10">
    <location>
        <begin position="41"/>
        <end position="164"/>
    </location>
</feature>
<feature type="region of interest" description="Disordered" evidence="8">
    <location>
        <begin position="1"/>
        <end position="21"/>
    </location>
</feature>
<feature type="compositionally biased region" description="Polar residues" evidence="8">
    <location>
        <begin position="1"/>
        <end position="15"/>
    </location>
</feature>
<dbReference type="PANTHER" id="PTHR30012">
    <property type="entry name" value="GENERAL SECRETION PATHWAY PROTEIN"/>
    <property type="match status" value="1"/>
</dbReference>
<evidence type="ECO:0000259" key="10">
    <source>
        <dbReference type="Pfam" id="PF00482"/>
    </source>
</evidence>
<organism evidence="11 12">
    <name type="scientific">Candidatus Falkowbacteria bacterium GW2011_GWA2_41_14</name>
    <dbReference type="NCBI Taxonomy" id="1618635"/>
    <lineage>
        <taxon>Bacteria</taxon>
        <taxon>Candidatus Falkowiibacteriota</taxon>
    </lineage>
</organism>
<feature type="transmembrane region" description="Helical" evidence="9">
    <location>
        <begin position="348"/>
        <end position="369"/>
    </location>
</feature>